<proteinExistence type="predicted"/>
<reference evidence="1 2" key="1">
    <citation type="submission" date="2017-06" db="EMBL/GenBank/DDBJ databases">
        <title>Sequencing and comparative analysis of myxobacterial genomes.</title>
        <authorList>
            <person name="Rupp O."/>
            <person name="Goesmann A."/>
            <person name="Sogaard-Andersen L."/>
        </authorList>
    </citation>
    <scope>NUCLEOTIDE SEQUENCE [LARGE SCALE GENOMIC DNA]</scope>
    <source>
        <strain evidence="1 2">DSM 52655</strain>
    </source>
</reference>
<dbReference type="InterPro" id="IPR016024">
    <property type="entry name" value="ARM-type_fold"/>
</dbReference>
<evidence type="ECO:0000313" key="1">
    <source>
        <dbReference type="EMBL" id="ATB38822.1"/>
    </source>
</evidence>
<protein>
    <recommendedName>
        <fullName evidence="3">HEAT repeat domain-containing protein</fullName>
    </recommendedName>
</protein>
<dbReference type="AlphaFoldDB" id="A0A250J5S9"/>
<dbReference type="RefSeq" id="WP_095986928.1">
    <property type="nucleotide sequence ID" value="NZ_CP022098.1"/>
</dbReference>
<name>A0A250J5S9_9BACT</name>
<dbReference type="Proteomes" id="UP000217257">
    <property type="component" value="Chromosome"/>
</dbReference>
<sequence length="1107" mass="123108">MRIPSREALLSELDSLGYGARIARVATLGRDTRGSPDLTRLMAEFLSGDAYEACLALELARGARDEVTLLRGLTHPSCLVRGRAAAFAGKFIRDDTALERALPDLAPFVRRRILKGVALARRGALAARLLPSVHSRHGAAEAALLLPALDAEAVRQLLPRLGHEVHGWRTLVHHHPDVVLGFIQSDLAHTPEREREHRATTYLAALEELSLDHGEAVLALVWELLPPDALSRSVESTLLPRLMRNHPEQVAAFLSRPAYRERLNGRGIPRSVLRRARAFSHAQRVALGRALADATHHLARFLAALPPSERAAVYTDTFGGGVPRIQHFLLVRALPHALRDAEATRLLRLEQEQTLSTLSLRDIEHAREPLQEAASASNATERARALELLVECTGVSRRGMGETLAFLARIKNEQDPVRASVMGALSRVPPSVFTSEHVPALETLVTAVLDARDTSRSTESMLRELIFKLLRVHATSSGSPLFRFVLDSLRKLAGRFEALEIPSLENLPRGTEHLILEALLPRIQAAGQPERNPLVIALARALGRRAWNLDSLQTLLERITEEDTDTFALHAIQPWLAPPRTRDARVRKLLDLDESVINLDPVFHHLHRHRQEWLDPFLQGRKIPGRFLFGWNPWVPRVTHGFQRWLPRQQARFRDQLLNAARHMEFSTAQRLKDLWTLPRLQVTRVEDLTSFLHSEEVPIVEGALGALAWMDQPELALPVLLESLDGDRARVAMYALPRVAHRMSPGRRSSLLTGLLARERLKVTVRKEGVRMLGAFRTPHSLALLRRQWDTPGAHRDVRIAVGHAARRLLDQEPAWELLESLARSPDADEAASLLSPRPATLPPSLRPRYAALLLEVARRPELHVRRKTFNVLPDWSAGAEELIARAAAGYVLELSLRAGWQEAVQALVQAVRDGKAFEHLVSCAAALLSAPVSKTEDTRSERDVPARQRLKQLCQSLLALPGPVRQRLRTRLDDVARVLSRDEALWPESAALRLAGLDWRQADEPSAVLLALEEETHEEPFFAPQLAAAVAAAVSPKSAEWTPEILLEVADRVGPQLPLVAVALVSAAGQRLGWHEDAARRLRALRQHPRAAVRTAAYATVTASE</sequence>
<gene>
    <name evidence="1" type="ORF">CYFUS_004257</name>
</gene>
<organism evidence="1 2">
    <name type="scientific">Cystobacter fuscus</name>
    <dbReference type="NCBI Taxonomy" id="43"/>
    <lineage>
        <taxon>Bacteria</taxon>
        <taxon>Pseudomonadati</taxon>
        <taxon>Myxococcota</taxon>
        <taxon>Myxococcia</taxon>
        <taxon>Myxococcales</taxon>
        <taxon>Cystobacterineae</taxon>
        <taxon>Archangiaceae</taxon>
        <taxon>Cystobacter</taxon>
    </lineage>
</organism>
<evidence type="ECO:0000313" key="2">
    <source>
        <dbReference type="Proteomes" id="UP000217257"/>
    </source>
</evidence>
<accession>A0A250J5S9</accession>
<dbReference type="SUPFAM" id="SSF48371">
    <property type="entry name" value="ARM repeat"/>
    <property type="match status" value="1"/>
</dbReference>
<dbReference type="EMBL" id="CP022098">
    <property type="protein sequence ID" value="ATB38822.1"/>
    <property type="molecule type" value="Genomic_DNA"/>
</dbReference>
<evidence type="ECO:0008006" key="3">
    <source>
        <dbReference type="Google" id="ProtNLM"/>
    </source>
</evidence>
<dbReference type="KEGG" id="cfus:CYFUS_004257"/>